<gene>
    <name evidence="5" type="ORF">PoMZ_07306</name>
</gene>
<proteinExistence type="inferred from homology"/>
<accession>A0A4P7NES8</accession>
<evidence type="ECO:0000256" key="3">
    <source>
        <dbReference type="ARBA" id="ARBA00022694"/>
    </source>
</evidence>
<evidence type="ECO:0000256" key="1">
    <source>
        <dbReference type="ARBA" id="ARBA00004123"/>
    </source>
</evidence>
<evidence type="ECO:0000313" key="6">
    <source>
        <dbReference type="Proteomes" id="UP000294847"/>
    </source>
</evidence>
<evidence type="ECO:0000313" key="5">
    <source>
        <dbReference type="EMBL" id="QBZ60365.1"/>
    </source>
</evidence>
<feature type="compositionally biased region" description="Basic and acidic residues" evidence="4">
    <location>
        <begin position="260"/>
        <end position="272"/>
    </location>
</feature>
<dbReference type="PANTHER" id="PTHR13031">
    <property type="entry name" value="RIBONUCLEASE P SUBUNIT P30"/>
    <property type="match status" value="1"/>
</dbReference>
<dbReference type="GO" id="GO:0003723">
    <property type="term" value="F:RNA binding"/>
    <property type="evidence" value="ECO:0007669"/>
    <property type="project" value="TreeGrafter"/>
</dbReference>
<evidence type="ECO:0000256" key="4">
    <source>
        <dbReference type="SAM" id="MobiDB-lite"/>
    </source>
</evidence>
<sequence length="314" mass="33270">MIYDLNINWAPSTTASALEVTLRQAAVLGYDVVAINHTINKLPIPSPITNPLPLVPESKTLPTVLRRATVQYADPRDNHRLDAVAAAFDILAVRPMNEVAFNHACVNLAEPSILTLDLAANLGFYFRPKSVMAAVRRGVRIEICYTQGIGARDSRARALFVANLVGLFRASKGRGLIVSSGAAAGSPRLLRAPADVVNLLAVWGMGTERGLDTLSGNPRGVVVNEGIKRSAFRGVIDVVHGAGALDCHGKGSDAAGTVAGEKKENQGGNKEKGLKRKNGEQTGAGDDQKLSKRQAKKQKQQSQVAKQSKGAGQG</sequence>
<dbReference type="VEuPathDB" id="FungiDB:M_BR32_EuGene_00031921"/>
<dbReference type="GO" id="GO:0008033">
    <property type="term" value="P:tRNA processing"/>
    <property type="evidence" value="ECO:0007669"/>
    <property type="project" value="UniProtKB-KW"/>
</dbReference>
<dbReference type="InterPro" id="IPR016195">
    <property type="entry name" value="Pol/histidinol_Pase-like"/>
</dbReference>
<dbReference type="InterPro" id="IPR002738">
    <property type="entry name" value="RNase_P_p30"/>
</dbReference>
<comment type="similarity">
    <text evidence="2">Belongs to the eukaryotic/archaeal RNase P protein component 3 family.</text>
</comment>
<dbReference type="SMR" id="A0A4P7NES8"/>
<comment type="subcellular location">
    <subcellularLocation>
        <location evidence="1">Nucleus</location>
    </subcellularLocation>
</comment>
<name>A0A4P7NES8_PYROR</name>
<feature type="compositionally biased region" description="Low complexity" evidence="4">
    <location>
        <begin position="300"/>
        <end position="314"/>
    </location>
</feature>
<dbReference type="OMA" id="CYGPGIT"/>
<dbReference type="PANTHER" id="PTHR13031:SF0">
    <property type="entry name" value="RIBONUCLEASE P PROTEIN SUBUNIT P30"/>
    <property type="match status" value="1"/>
</dbReference>
<evidence type="ECO:0000256" key="2">
    <source>
        <dbReference type="ARBA" id="ARBA00007331"/>
    </source>
</evidence>
<feature type="region of interest" description="Disordered" evidence="4">
    <location>
        <begin position="250"/>
        <end position="314"/>
    </location>
</feature>
<keyword evidence="3" id="KW-0819">tRNA processing</keyword>
<dbReference type="GO" id="GO:0005655">
    <property type="term" value="C:nucleolar ribonuclease P complex"/>
    <property type="evidence" value="ECO:0007669"/>
    <property type="project" value="TreeGrafter"/>
</dbReference>
<dbReference type="EMBL" id="CP034207">
    <property type="protein sequence ID" value="QBZ60365.1"/>
    <property type="molecule type" value="Genomic_DNA"/>
</dbReference>
<dbReference type="SUPFAM" id="SSF89550">
    <property type="entry name" value="PHP domain-like"/>
    <property type="match status" value="1"/>
</dbReference>
<protein>
    <submittedName>
        <fullName evidence="5">Uncharacterized protein</fullName>
    </submittedName>
</protein>
<dbReference type="Pfam" id="PF01876">
    <property type="entry name" value="RNase_P_p30"/>
    <property type="match status" value="1"/>
</dbReference>
<dbReference type="Proteomes" id="UP000294847">
    <property type="component" value="Chromosome 4"/>
</dbReference>
<dbReference type="Gene3D" id="3.20.20.140">
    <property type="entry name" value="Metal-dependent hydrolases"/>
    <property type="match status" value="1"/>
</dbReference>
<dbReference type="AlphaFoldDB" id="A0A4P7NES8"/>
<reference evidence="5 6" key="1">
    <citation type="journal article" date="2019" name="Mol. Biol. Evol.">
        <title>Blast fungal genomes show frequent chromosomal changes, gene gains and losses, and effector gene turnover.</title>
        <authorList>
            <person name="Gomez Luciano L.B."/>
            <person name="Jason Tsai I."/>
            <person name="Chuma I."/>
            <person name="Tosa Y."/>
            <person name="Chen Y.H."/>
            <person name="Li J.Y."/>
            <person name="Li M.Y."/>
            <person name="Jade Lu M.Y."/>
            <person name="Nakayashiki H."/>
            <person name="Li W.H."/>
        </authorList>
    </citation>
    <scope>NUCLEOTIDE SEQUENCE [LARGE SCALE GENOMIC DNA]</scope>
    <source>
        <strain evidence="5">MZ5-1-6</strain>
    </source>
</reference>
<organism evidence="5 6">
    <name type="scientific">Pyricularia oryzae</name>
    <name type="common">Rice blast fungus</name>
    <name type="synonym">Magnaporthe oryzae</name>
    <dbReference type="NCBI Taxonomy" id="318829"/>
    <lineage>
        <taxon>Eukaryota</taxon>
        <taxon>Fungi</taxon>
        <taxon>Dikarya</taxon>
        <taxon>Ascomycota</taxon>
        <taxon>Pezizomycotina</taxon>
        <taxon>Sordariomycetes</taxon>
        <taxon>Sordariomycetidae</taxon>
        <taxon>Magnaporthales</taxon>
        <taxon>Pyriculariaceae</taxon>
        <taxon>Pyricularia</taxon>
    </lineage>
</organism>